<dbReference type="InParanoid" id="A0A139WCW8"/>
<evidence type="ECO:0000313" key="1">
    <source>
        <dbReference type="EMBL" id="KYB25766.1"/>
    </source>
</evidence>
<organism evidence="1 2">
    <name type="scientific">Tribolium castaneum</name>
    <name type="common">Red flour beetle</name>
    <dbReference type="NCBI Taxonomy" id="7070"/>
    <lineage>
        <taxon>Eukaryota</taxon>
        <taxon>Metazoa</taxon>
        <taxon>Ecdysozoa</taxon>
        <taxon>Arthropoda</taxon>
        <taxon>Hexapoda</taxon>
        <taxon>Insecta</taxon>
        <taxon>Pterygota</taxon>
        <taxon>Neoptera</taxon>
        <taxon>Endopterygota</taxon>
        <taxon>Coleoptera</taxon>
        <taxon>Polyphaga</taxon>
        <taxon>Cucujiformia</taxon>
        <taxon>Tenebrionidae</taxon>
        <taxon>Tenebrionidae incertae sedis</taxon>
        <taxon>Tribolium</taxon>
    </lineage>
</organism>
<reference evidence="1 2" key="2">
    <citation type="journal article" date="2010" name="Nucleic Acids Res.">
        <title>BeetleBase in 2010: revisions to provide comprehensive genomic information for Tribolium castaneum.</title>
        <authorList>
            <person name="Kim H.S."/>
            <person name="Murphy T."/>
            <person name="Xia J."/>
            <person name="Caragea D."/>
            <person name="Park Y."/>
            <person name="Beeman R.W."/>
            <person name="Lorenzen M.D."/>
            <person name="Butcher S."/>
            <person name="Manak J.R."/>
            <person name="Brown S.J."/>
        </authorList>
    </citation>
    <scope>NUCLEOTIDE SEQUENCE [LARGE SCALE GENOMIC DNA]</scope>
    <source>
        <strain evidence="1 2">Georgia GA2</strain>
    </source>
</reference>
<dbReference type="EMBL" id="KQ971362">
    <property type="protein sequence ID" value="KYB25766.1"/>
    <property type="molecule type" value="Genomic_DNA"/>
</dbReference>
<accession>A0A139WCW8</accession>
<dbReference type="Proteomes" id="UP000007266">
    <property type="component" value="Linkage group 8"/>
</dbReference>
<reference evidence="1 2" key="1">
    <citation type="journal article" date="2008" name="Nature">
        <title>The genome of the model beetle and pest Tribolium castaneum.</title>
        <authorList>
            <consortium name="Tribolium Genome Sequencing Consortium"/>
            <person name="Richards S."/>
            <person name="Gibbs R.A."/>
            <person name="Weinstock G.M."/>
            <person name="Brown S.J."/>
            <person name="Denell R."/>
            <person name="Beeman R.W."/>
            <person name="Gibbs R."/>
            <person name="Beeman R.W."/>
            <person name="Brown S.J."/>
            <person name="Bucher G."/>
            <person name="Friedrich M."/>
            <person name="Grimmelikhuijzen C.J."/>
            <person name="Klingler M."/>
            <person name="Lorenzen M."/>
            <person name="Richards S."/>
            <person name="Roth S."/>
            <person name="Schroder R."/>
            <person name="Tautz D."/>
            <person name="Zdobnov E.M."/>
            <person name="Muzny D."/>
            <person name="Gibbs R.A."/>
            <person name="Weinstock G.M."/>
            <person name="Attaway T."/>
            <person name="Bell S."/>
            <person name="Buhay C.J."/>
            <person name="Chandrabose M.N."/>
            <person name="Chavez D."/>
            <person name="Clerk-Blankenburg K.P."/>
            <person name="Cree A."/>
            <person name="Dao M."/>
            <person name="Davis C."/>
            <person name="Chacko J."/>
            <person name="Dinh H."/>
            <person name="Dugan-Rocha S."/>
            <person name="Fowler G."/>
            <person name="Garner T.T."/>
            <person name="Garnes J."/>
            <person name="Gnirke A."/>
            <person name="Hawes A."/>
            <person name="Hernandez J."/>
            <person name="Hines S."/>
            <person name="Holder M."/>
            <person name="Hume J."/>
            <person name="Jhangiani S.N."/>
            <person name="Joshi V."/>
            <person name="Khan Z.M."/>
            <person name="Jackson L."/>
            <person name="Kovar C."/>
            <person name="Kowis A."/>
            <person name="Lee S."/>
            <person name="Lewis L.R."/>
            <person name="Margolis J."/>
            <person name="Morgan M."/>
            <person name="Nazareth L.V."/>
            <person name="Nguyen N."/>
            <person name="Okwuonu G."/>
            <person name="Parker D."/>
            <person name="Richards S."/>
            <person name="Ruiz S.J."/>
            <person name="Santibanez J."/>
            <person name="Savard J."/>
            <person name="Scherer S.E."/>
            <person name="Schneider B."/>
            <person name="Sodergren E."/>
            <person name="Tautz D."/>
            <person name="Vattahil S."/>
            <person name="Villasana D."/>
            <person name="White C.S."/>
            <person name="Wright R."/>
            <person name="Park Y."/>
            <person name="Beeman R.W."/>
            <person name="Lord J."/>
            <person name="Oppert B."/>
            <person name="Lorenzen M."/>
            <person name="Brown S."/>
            <person name="Wang L."/>
            <person name="Savard J."/>
            <person name="Tautz D."/>
            <person name="Richards S."/>
            <person name="Weinstock G."/>
            <person name="Gibbs R.A."/>
            <person name="Liu Y."/>
            <person name="Worley K."/>
            <person name="Weinstock G."/>
            <person name="Elsik C.G."/>
            <person name="Reese J.T."/>
            <person name="Elhaik E."/>
            <person name="Landan G."/>
            <person name="Graur D."/>
            <person name="Arensburger P."/>
            <person name="Atkinson P."/>
            <person name="Beeman R.W."/>
            <person name="Beidler J."/>
            <person name="Brown S.J."/>
            <person name="Demuth J.P."/>
            <person name="Drury D.W."/>
            <person name="Du Y.Z."/>
            <person name="Fujiwara H."/>
            <person name="Lorenzen M."/>
            <person name="Maselli V."/>
            <person name="Osanai M."/>
            <person name="Park Y."/>
            <person name="Robertson H.M."/>
            <person name="Tu Z."/>
            <person name="Wang J.J."/>
            <person name="Wang S."/>
            <person name="Richards S."/>
            <person name="Song H."/>
            <person name="Zhang L."/>
            <person name="Sodergren E."/>
            <person name="Werner D."/>
            <person name="Stanke M."/>
            <person name="Morgenstern B."/>
            <person name="Solovyev V."/>
            <person name="Kosarev P."/>
            <person name="Brown G."/>
            <person name="Chen H.C."/>
            <person name="Ermolaeva O."/>
            <person name="Hlavina W."/>
            <person name="Kapustin Y."/>
            <person name="Kiryutin B."/>
            <person name="Kitts P."/>
            <person name="Maglott D."/>
            <person name="Pruitt K."/>
            <person name="Sapojnikov V."/>
            <person name="Souvorov A."/>
            <person name="Mackey A.J."/>
            <person name="Waterhouse R.M."/>
            <person name="Wyder S."/>
            <person name="Zdobnov E.M."/>
            <person name="Zdobnov E.M."/>
            <person name="Wyder S."/>
            <person name="Kriventseva E.V."/>
            <person name="Kadowaki T."/>
            <person name="Bork P."/>
            <person name="Aranda M."/>
            <person name="Bao R."/>
            <person name="Beermann A."/>
            <person name="Berns N."/>
            <person name="Bolognesi R."/>
            <person name="Bonneton F."/>
            <person name="Bopp D."/>
            <person name="Brown S.J."/>
            <person name="Bucher G."/>
            <person name="Butts T."/>
            <person name="Chaumot A."/>
            <person name="Denell R.E."/>
            <person name="Ferrier D.E."/>
            <person name="Friedrich M."/>
            <person name="Gordon C.M."/>
            <person name="Jindra M."/>
            <person name="Klingler M."/>
            <person name="Lan Q."/>
            <person name="Lattorff H.M."/>
            <person name="Laudet V."/>
            <person name="von Levetsow C."/>
            <person name="Liu Z."/>
            <person name="Lutz R."/>
            <person name="Lynch J.A."/>
            <person name="da Fonseca R.N."/>
            <person name="Posnien N."/>
            <person name="Reuter R."/>
            <person name="Roth S."/>
            <person name="Savard J."/>
            <person name="Schinko J.B."/>
            <person name="Schmitt C."/>
            <person name="Schoppmeier M."/>
            <person name="Schroder R."/>
            <person name="Shippy T.D."/>
            <person name="Simonnet F."/>
            <person name="Marques-Souza H."/>
            <person name="Tautz D."/>
            <person name="Tomoyasu Y."/>
            <person name="Trauner J."/>
            <person name="Van der Zee M."/>
            <person name="Vervoort M."/>
            <person name="Wittkopp N."/>
            <person name="Wimmer E.A."/>
            <person name="Yang X."/>
            <person name="Jones A.K."/>
            <person name="Sattelle D.B."/>
            <person name="Ebert P.R."/>
            <person name="Nelson D."/>
            <person name="Scott J.G."/>
            <person name="Beeman R.W."/>
            <person name="Muthukrishnan S."/>
            <person name="Kramer K.J."/>
            <person name="Arakane Y."/>
            <person name="Beeman R.W."/>
            <person name="Zhu Q."/>
            <person name="Hogenkamp D."/>
            <person name="Dixit R."/>
            <person name="Oppert B."/>
            <person name="Jiang H."/>
            <person name="Zou Z."/>
            <person name="Marshall J."/>
            <person name="Elpidina E."/>
            <person name="Vinokurov K."/>
            <person name="Oppert C."/>
            <person name="Zou Z."/>
            <person name="Evans J."/>
            <person name="Lu Z."/>
            <person name="Zhao P."/>
            <person name="Sumathipala N."/>
            <person name="Altincicek B."/>
            <person name="Vilcinskas A."/>
            <person name="Williams M."/>
            <person name="Hultmark D."/>
            <person name="Hetru C."/>
            <person name="Jiang H."/>
            <person name="Grimmelikhuijzen C.J."/>
            <person name="Hauser F."/>
            <person name="Cazzamali G."/>
            <person name="Williamson M."/>
            <person name="Park Y."/>
            <person name="Li B."/>
            <person name="Tanaka Y."/>
            <person name="Predel R."/>
            <person name="Neupert S."/>
            <person name="Schachtner J."/>
            <person name="Verleyen P."/>
            <person name="Raible F."/>
            <person name="Bork P."/>
            <person name="Friedrich M."/>
            <person name="Walden K.K."/>
            <person name="Robertson H.M."/>
            <person name="Angeli S."/>
            <person name="Foret S."/>
            <person name="Bucher G."/>
            <person name="Schuetz S."/>
            <person name="Maleszka R."/>
            <person name="Wimmer E.A."/>
            <person name="Beeman R.W."/>
            <person name="Lorenzen M."/>
            <person name="Tomoyasu Y."/>
            <person name="Miller S.C."/>
            <person name="Grossmann D."/>
            <person name="Bucher G."/>
        </authorList>
    </citation>
    <scope>NUCLEOTIDE SEQUENCE [LARGE SCALE GENOMIC DNA]</scope>
    <source>
        <strain evidence="1 2">Georgia GA2</strain>
    </source>
</reference>
<keyword evidence="2" id="KW-1185">Reference proteome</keyword>
<dbReference type="AlphaFoldDB" id="A0A139WCW8"/>
<name>A0A139WCW8_TRICA</name>
<proteinExistence type="predicted"/>
<gene>
    <name evidence="1" type="primary">AUGUSTUS-3.0.2_34154</name>
    <name evidence="1" type="ORF">TcasGA2_TC034154</name>
</gene>
<sequence>MRKSRFATRILAIFAPRHQTGRTSLSGTVRRGAMRLVNYIFQTRFFDPFFYLHEGKDDFGHMDDRKILRRRRFLLPFMPQQPRNTDTHTIRVALKPPHKTTNPTIYPTFDKYNHEISAPKKAAMDI</sequence>
<evidence type="ECO:0000313" key="2">
    <source>
        <dbReference type="Proteomes" id="UP000007266"/>
    </source>
</evidence>
<protein>
    <submittedName>
        <fullName evidence="1">Uncharacterized protein</fullName>
    </submittedName>
</protein>